<feature type="chain" id="PRO_5043909667" description="Adipokinetic hormone 2" evidence="1">
    <location>
        <begin position="25"/>
        <end position="102"/>
    </location>
</feature>
<dbReference type="Proteomes" id="UP001497623">
    <property type="component" value="Unassembled WGS sequence"/>
</dbReference>
<dbReference type="AlphaFoldDB" id="A0AAV2RGQ0"/>
<accession>A0AAV2RGQ0</accession>
<feature type="non-terminal residue" evidence="2">
    <location>
        <position position="1"/>
    </location>
</feature>
<comment type="caution">
    <text evidence="2">The sequence shown here is derived from an EMBL/GenBank/DDBJ whole genome shotgun (WGS) entry which is preliminary data.</text>
</comment>
<protein>
    <recommendedName>
        <fullName evidence="4">Adipokinetic hormone 2</fullName>
    </recommendedName>
</protein>
<evidence type="ECO:0000313" key="2">
    <source>
        <dbReference type="EMBL" id="CAL4125297.1"/>
    </source>
</evidence>
<organism evidence="2 3">
    <name type="scientific">Meganyctiphanes norvegica</name>
    <name type="common">Northern krill</name>
    <name type="synonym">Thysanopoda norvegica</name>
    <dbReference type="NCBI Taxonomy" id="48144"/>
    <lineage>
        <taxon>Eukaryota</taxon>
        <taxon>Metazoa</taxon>
        <taxon>Ecdysozoa</taxon>
        <taxon>Arthropoda</taxon>
        <taxon>Crustacea</taxon>
        <taxon>Multicrustacea</taxon>
        <taxon>Malacostraca</taxon>
        <taxon>Eumalacostraca</taxon>
        <taxon>Eucarida</taxon>
        <taxon>Euphausiacea</taxon>
        <taxon>Euphausiidae</taxon>
        <taxon>Meganyctiphanes</taxon>
    </lineage>
</organism>
<proteinExistence type="predicted"/>
<evidence type="ECO:0008006" key="4">
    <source>
        <dbReference type="Google" id="ProtNLM"/>
    </source>
</evidence>
<name>A0AAV2RGQ0_MEGNR</name>
<dbReference type="EMBL" id="CAXKWB010023465">
    <property type="protein sequence ID" value="CAL4125297.1"/>
    <property type="molecule type" value="Genomic_DNA"/>
</dbReference>
<reference evidence="2 3" key="1">
    <citation type="submission" date="2024-05" db="EMBL/GenBank/DDBJ databases">
        <authorList>
            <person name="Wallberg A."/>
        </authorList>
    </citation>
    <scope>NUCLEOTIDE SEQUENCE [LARGE SCALE GENOMIC DNA]</scope>
</reference>
<feature type="signal peptide" evidence="1">
    <location>
        <begin position="1"/>
        <end position="24"/>
    </location>
</feature>
<keyword evidence="3" id="KW-1185">Reference proteome</keyword>
<evidence type="ECO:0000256" key="1">
    <source>
        <dbReference type="SAM" id="SignalP"/>
    </source>
</evidence>
<sequence length="102" mass="10498">QMSVKITCLVVLLALSACFTPAASQIHWNRGWGASGSNVGKRGGSANPMGDMALLDTAGCSLAITELADALVKLMQISFQSSVSDVVACHLGHRSSNAVSAH</sequence>
<evidence type="ECO:0000313" key="3">
    <source>
        <dbReference type="Proteomes" id="UP001497623"/>
    </source>
</evidence>
<keyword evidence="1" id="KW-0732">Signal</keyword>
<gene>
    <name evidence="2" type="ORF">MNOR_LOCUS25044</name>
</gene>